<comment type="caution">
    <text evidence="2">The sequence shown here is derived from an EMBL/GenBank/DDBJ whole genome shotgun (WGS) entry which is preliminary data.</text>
</comment>
<evidence type="ECO:0000313" key="2">
    <source>
        <dbReference type="EMBL" id="KAJ8791974.1"/>
    </source>
</evidence>
<dbReference type="AlphaFoldDB" id="A0AB34HN74"/>
<sequence length="132" mass="13992">MGERARSRRGDGGGERRQSLKLGLTSSGGNPTESEGTRVAFGGCCLPRTRRREERSPDSPATPPAPFSARLEAAAATETASHLPPPLPLVPPPERARSAPHPRPSACYAAAMSAQAQMRSMLDQLMGTSRDD</sequence>
<feature type="compositionally biased region" description="Pro residues" evidence="1">
    <location>
        <begin position="83"/>
        <end position="93"/>
    </location>
</feature>
<dbReference type="EMBL" id="JAIQCJ010001178">
    <property type="protein sequence ID" value="KAJ8791974.1"/>
    <property type="molecule type" value="Genomic_DNA"/>
</dbReference>
<feature type="compositionally biased region" description="Basic and acidic residues" evidence="1">
    <location>
        <begin position="1"/>
        <end position="18"/>
    </location>
</feature>
<evidence type="ECO:0000313" key="3">
    <source>
        <dbReference type="Proteomes" id="UP001159641"/>
    </source>
</evidence>
<feature type="compositionally biased region" description="Polar residues" evidence="1">
    <location>
        <begin position="24"/>
        <end position="34"/>
    </location>
</feature>
<name>A0AB34HN74_ESCRO</name>
<reference evidence="2 3" key="1">
    <citation type="submission" date="2022-11" db="EMBL/GenBank/DDBJ databases">
        <title>Whole genome sequence of Eschrichtius robustus ER-17-0199.</title>
        <authorList>
            <person name="Bruniche-Olsen A."/>
            <person name="Black A.N."/>
            <person name="Fields C.J."/>
            <person name="Walden K."/>
            <person name="Dewoody J.A."/>
        </authorList>
    </citation>
    <scope>NUCLEOTIDE SEQUENCE [LARGE SCALE GENOMIC DNA]</scope>
    <source>
        <strain evidence="2">ER-17-0199</strain>
        <tissue evidence="2">Blubber</tissue>
    </source>
</reference>
<evidence type="ECO:0000256" key="1">
    <source>
        <dbReference type="SAM" id="MobiDB-lite"/>
    </source>
</evidence>
<dbReference type="Proteomes" id="UP001159641">
    <property type="component" value="Unassembled WGS sequence"/>
</dbReference>
<gene>
    <name evidence="2" type="ORF">J1605_020239</name>
</gene>
<organism evidence="2 3">
    <name type="scientific">Eschrichtius robustus</name>
    <name type="common">California gray whale</name>
    <name type="synonym">Eschrichtius gibbosus</name>
    <dbReference type="NCBI Taxonomy" id="9764"/>
    <lineage>
        <taxon>Eukaryota</taxon>
        <taxon>Metazoa</taxon>
        <taxon>Chordata</taxon>
        <taxon>Craniata</taxon>
        <taxon>Vertebrata</taxon>
        <taxon>Euteleostomi</taxon>
        <taxon>Mammalia</taxon>
        <taxon>Eutheria</taxon>
        <taxon>Laurasiatheria</taxon>
        <taxon>Artiodactyla</taxon>
        <taxon>Whippomorpha</taxon>
        <taxon>Cetacea</taxon>
        <taxon>Mysticeti</taxon>
        <taxon>Eschrichtiidae</taxon>
        <taxon>Eschrichtius</taxon>
    </lineage>
</organism>
<accession>A0AB34HN74</accession>
<protein>
    <submittedName>
        <fullName evidence="2">Uncharacterized protein</fullName>
    </submittedName>
</protein>
<feature type="region of interest" description="Disordered" evidence="1">
    <location>
        <begin position="1"/>
        <end position="107"/>
    </location>
</feature>
<keyword evidence="3" id="KW-1185">Reference proteome</keyword>
<proteinExistence type="predicted"/>